<dbReference type="EMBL" id="BTGD01000025">
    <property type="protein sequence ID" value="GMM59054.1"/>
    <property type="molecule type" value="Genomic_DNA"/>
</dbReference>
<dbReference type="Gene3D" id="2.30.30.100">
    <property type="match status" value="1"/>
</dbReference>
<dbReference type="CDD" id="cd01727">
    <property type="entry name" value="LSm8"/>
    <property type="match status" value="1"/>
</dbReference>
<comment type="caution">
    <text evidence="3">The sequence shown here is derived from an EMBL/GenBank/DDBJ whole genome shotgun (WGS) entry which is preliminary data.</text>
</comment>
<comment type="subcellular location">
    <subcellularLocation>
        <location evidence="1">Nucleus</location>
    </subcellularLocation>
</comment>
<keyword evidence="1" id="KW-0507">mRNA processing</keyword>
<sequence length="123" mass="13503">MSPLLKEYLRQRVVIVTTSGECFTATLEGFDRSTNLVLADIRDRFASQDGPVLSSVQVLRGSEVVLVGLYEPAEGEEARAALLGAKAAAIHDTKNKVDNEHLIWKAVGEATRHKTTKRRKVGE</sequence>
<dbReference type="SUPFAM" id="SSF50182">
    <property type="entry name" value="Sm-like ribonucleoproteins"/>
    <property type="match status" value="1"/>
</dbReference>
<comment type="similarity">
    <text evidence="1">Belongs to the snRNP Sm proteins family.</text>
</comment>
<feature type="domain" description="Sm" evidence="2">
    <location>
        <begin position="1"/>
        <end position="73"/>
    </location>
</feature>
<dbReference type="InterPro" id="IPR001163">
    <property type="entry name" value="Sm_dom_euk/arc"/>
</dbReference>
<evidence type="ECO:0000313" key="3">
    <source>
        <dbReference type="EMBL" id="GMM59054.1"/>
    </source>
</evidence>
<comment type="subunit">
    <text evidence="1">LSm subunits form a heteromer with a doughnut shape.</text>
</comment>
<keyword evidence="1" id="KW-0508">mRNA splicing</keyword>
<dbReference type="SMART" id="SM00651">
    <property type="entry name" value="Sm"/>
    <property type="match status" value="1"/>
</dbReference>
<dbReference type="GO" id="GO:0005688">
    <property type="term" value="C:U6 snRNP"/>
    <property type="evidence" value="ECO:0007669"/>
    <property type="project" value="UniProtKB-UniRule"/>
</dbReference>
<comment type="function">
    <text evidence="1">Plays role in pre-mRNA splicing as component of the U4/U6-U5 tri-snRNP complex that is involved in spliceosome assembly, and as component of the precatalytic spliceosome (spliceosome B complex). The heptameric LSM2-8 complex binds specifically to the 3'-terminal U-tract of U6 snRNA.</text>
</comment>
<evidence type="ECO:0000313" key="4">
    <source>
        <dbReference type="Proteomes" id="UP001377567"/>
    </source>
</evidence>
<keyword evidence="1" id="KW-0687">Ribonucleoprotein</keyword>
<keyword evidence="1" id="KW-0747">Spliceosome</keyword>
<keyword evidence="1" id="KW-0539">Nucleus</keyword>
<name>A0AAV5S5A9_MAUHU</name>
<keyword evidence="4" id="KW-1185">Reference proteome</keyword>
<protein>
    <recommendedName>
        <fullName evidence="1">LSM2-LSM8 complex subunit LSM8</fullName>
    </recommendedName>
</protein>
<dbReference type="InterPro" id="IPR047575">
    <property type="entry name" value="Sm"/>
</dbReference>
<reference evidence="3 4" key="1">
    <citation type="journal article" date="2023" name="Elife">
        <title>Identification of key yeast species and microbe-microbe interactions impacting larval growth of Drosophila in the wild.</title>
        <authorList>
            <person name="Mure A."/>
            <person name="Sugiura Y."/>
            <person name="Maeda R."/>
            <person name="Honda K."/>
            <person name="Sakurai N."/>
            <person name="Takahashi Y."/>
            <person name="Watada M."/>
            <person name="Katoh T."/>
            <person name="Gotoh A."/>
            <person name="Gotoh Y."/>
            <person name="Taniguchi I."/>
            <person name="Nakamura K."/>
            <person name="Hayashi T."/>
            <person name="Katayama T."/>
            <person name="Uemura T."/>
            <person name="Hattori Y."/>
        </authorList>
    </citation>
    <scope>NUCLEOTIDE SEQUENCE [LARGE SCALE GENOMIC DNA]</scope>
    <source>
        <strain evidence="3 4">KH-74</strain>
    </source>
</reference>
<gene>
    <name evidence="1" type="primary">LSM8</name>
    <name evidence="3" type="ORF">DAKH74_056710</name>
</gene>
<dbReference type="PROSITE" id="PS52002">
    <property type="entry name" value="SM"/>
    <property type="match status" value="1"/>
</dbReference>
<dbReference type="GO" id="GO:0000398">
    <property type="term" value="P:mRNA splicing, via spliceosome"/>
    <property type="evidence" value="ECO:0007669"/>
    <property type="project" value="UniProtKB-UniRule"/>
</dbReference>
<accession>A0AAV5S5A9</accession>
<dbReference type="Proteomes" id="UP001377567">
    <property type="component" value="Unassembled WGS sequence"/>
</dbReference>
<dbReference type="AlphaFoldDB" id="A0AAV5S5A9"/>
<dbReference type="GO" id="GO:0046540">
    <property type="term" value="C:U4/U6 x U5 tri-snRNP complex"/>
    <property type="evidence" value="ECO:0007669"/>
    <property type="project" value="UniProtKB-UniRule"/>
</dbReference>
<evidence type="ECO:0000256" key="1">
    <source>
        <dbReference type="RuleBase" id="RU365048"/>
    </source>
</evidence>
<proteinExistence type="inferred from homology"/>
<dbReference type="GO" id="GO:0005681">
    <property type="term" value="C:spliceosomal complex"/>
    <property type="evidence" value="ECO:0007669"/>
    <property type="project" value="UniProtKB-KW"/>
</dbReference>
<dbReference type="GO" id="GO:0003723">
    <property type="term" value="F:RNA binding"/>
    <property type="evidence" value="ECO:0007669"/>
    <property type="project" value="UniProtKB-UniRule"/>
</dbReference>
<evidence type="ECO:0000259" key="2">
    <source>
        <dbReference type="PROSITE" id="PS52002"/>
    </source>
</evidence>
<dbReference type="InterPro" id="IPR010920">
    <property type="entry name" value="LSM_dom_sf"/>
</dbReference>
<organism evidence="3 4">
    <name type="scientific">Maudiozyma humilis</name>
    <name type="common">Sour dough yeast</name>
    <name type="synonym">Kazachstania humilis</name>
    <dbReference type="NCBI Taxonomy" id="51915"/>
    <lineage>
        <taxon>Eukaryota</taxon>
        <taxon>Fungi</taxon>
        <taxon>Dikarya</taxon>
        <taxon>Ascomycota</taxon>
        <taxon>Saccharomycotina</taxon>
        <taxon>Saccharomycetes</taxon>
        <taxon>Saccharomycetales</taxon>
        <taxon>Saccharomycetaceae</taxon>
        <taxon>Maudiozyma</taxon>
    </lineage>
</organism>
<dbReference type="Pfam" id="PF01423">
    <property type="entry name" value="LSM"/>
    <property type="match status" value="1"/>
</dbReference>
<keyword evidence="1" id="KW-0694">RNA-binding</keyword>
<dbReference type="InterPro" id="IPR034103">
    <property type="entry name" value="Lsm8"/>
</dbReference>